<feature type="domain" description="N-acyltransferase N-terminal" evidence="1">
    <location>
        <begin position="4"/>
        <end position="131"/>
    </location>
</feature>
<proteinExistence type="predicted"/>
<dbReference type="STRING" id="592026.GCWU0000282_003075"/>
<gene>
    <name evidence="3" type="ORF">GCWU0000282_003075</name>
</gene>
<evidence type="ECO:0000313" key="4">
    <source>
        <dbReference type="Proteomes" id="UP000018227"/>
    </source>
</evidence>
<dbReference type="HOGENOM" id="CLU_076321_1_0_9"/>
<dbReference type="eggNOG" id="ENOG5030QZQ">
    <property type="taxonomic scope" value="Bacteria"/>
</dbReference>
<evidence type="ECO:0000313" key="3">
    <source>
        <dbReference type="EMBL" id="ESL01778.1"/>
    </source>
</evidence>
<dbReference type="AlphaFoldDB" id="V2XYH2"/>
<dbReference type="InterPro" id="IPR041644">
    <property type="entry name" value="GNAT_C"/>
</dbReference>
<dbReference type="RefSeq" id="WP_023355917.1">
    <property type="nucleotide sequence ID" value="NZ_KI535370.1"/>
</dbReference>
<reference evidence="3 4" key="1">
    <citation type="submission" date="2013-06" db="EMBL/GenBank/DDBJ databases">
        <authorList>
            <person name="Weinstock G."/>
            <person name="Sodergren E."/>
            <person name="Clifton S."/>
            <person name="Fulton L."/>
            <person name="Fulton B."/>
            <person name="Courtney L."/>
            <person name="Fronick C."/>
            <person name="Harrison M."/>
            <person name="Strong C."/>
            <person name="Farmer C."/>
            <person name="Delahaunty K."/>
            <person name="Markovic C."/>
            <person name="Hall O."/>
            <person name="Minx P."/>
            <person name="Tomlinson C."/>
            <person name="Mitreva M."/>
            <person name="Nelson J."/>
            <person name="Hou S."/>
            <person name="Wollam A."/>
            <person name="Pepin K.H."/>
            <person name="Johnson M."/>
            <person name="Bhonagiri V."/>
            <person name="Nash W.E."/>
            <person name="Warren W."/>
            <person name="Chinwalla A."/>
            <person name="Mardis E.R."/>
            <person name="Wilson R.K."/>
        </authorList>
    </citation>
    <scope>NUCLEOTIDE SEQUENCE [LARGE SCALE GENOMIC DNA]</scope>
    <source>
        <strain evidence="3 4">ATCC 51271</strain>
    </source>
</reference>
<dbReference type="Proteomes" id="UP000018227">
    <property type="component" value="Unassembled WGS sequence"/>
</dbReference>
<feature type="domain" description="GNAT-like C-terminal" evidence="2">
    <location>
        <begin position="134"/>
        <end position="260"/>
    </location>
</feature>
<dbReference type="EMBL" id="ACIL03000020">
    <property type="protein sequence ID" value="ESL01778.1"/>
    <property type="molecule type" value="Genomic_DNA"/>
</dbReference>
<dbReference type="OrthoDB" id="2139859at2"/>
<evidence type="ECO:0000259" key="2">
    <source>
        <dbReference type="Pfam" id="PF18164"/>
    </source>
</evidence>
<dbReference type="Pfam" id="PF18164">
    <property type="entry name" value="GNAT_C"/>
    <property type="match status" value="1"/>
</dbReference>
<organism evidence="3 4">
    <name type="scientific">Catonella morbi ATCC 51271</name>
    <dbReference type="NCBI Taxonomy" id="592026"/>
    <lineage>
        <taxon>Bacteria</taxon>
        <taxon>Bacillati</taxon>
        <taxon>Bacillota</taxon>
        <taxon>Clostridia</taxon>
        <taxon>Lachnospirales</taxon>
        <taxon>Lachnospiraceae</taxon>
        <taxon>Catonella</taxon>
    </lineage>
</organism>
<keyword evidence="4" id="KW-1185">Reference proteome</keyword>
<dbReference type="Gene3D" id="3.40.630.120">
    <property type="match status" value="1"/>
</dbReference>
<name>V2XYH2_9FIRM</name>
<evidence type="ECO:0000259" key="1">
    <source>
        <dbReference type="Pfam" id="PF18082"/>
    </source>
</evidence>
<sequence length="264" mass="31204">MMLDINRLIEKLDFADDVSEFINTITMDETEYKKYKKLFYEDFMLFLKSIKSKEDRYLFSLKLYICLAAENYDLITKRLYEKESILDDNGLNPETVYFDTISDICIWQEVHKRKTGEIGLSELYWVANCVKGDLYRFGRLQFEPDKSTDIVHIHIPEDKSLDVNECINNINLANEFFDRYSGFDCESWILSPNILSLLPKESNIRKFQALFDVQHIKYDFEQASERVLNEAYSRGQKSSLYQKLKEYVKENGDPGIGYGVYKKF</sequence>
<protein>
    <submittedName>
        <fullName evidence="3">Uncharacterized protein</fullName>
    </submittedName>
</protein>
<comment type="caution">
    <text evidence="3">The sequence shown here is derived from an EMBL/GenBank/DDBJ whole genome shotgun (WGS) entry which is preliminary data.</text>
</comment>
<accession>V2XYH2</accession>
<dbReference type="InterPro" id="IPR041273">
    <property type="entry name" value="NAT_N"/>
</dbReference>
<dbReference type="Pfam" id="PF18082">
    <property type="entry name" value="NAT_N"/>
    <property type="match status" value="1"/>
</dbReference>